<dbReference type="InterPro" id="IPR036514">
    <property type="entry name" value="SGNH_hydro_sf"/>
</dbReference>
<feature type="domain" description="SGNH hydrolase-type esterase" evidence="1">
    <location>
        <begin position="214"/>
        <end position="409"/>
    </location>
</feature>
<proteinExistence type="predicted"/>
<dbReference type="Pfam" id="PF13472">
    <property type="entry name" value="Lipase_GDSL_2"/>
    <property type="match status" value="1"/>
</dbReference>
<dbReference type="Gene3D" id="3.40.50.1110">
    <property type="entry name" value="SGNH hydrolase"/>
    <property type="match status" value="1"/>
</dbReference>
<organism evidence="2">
    <name type="scientific">mine drainage metagenome</name>
    <dbReference type="NCBI Taxonomy" id="410659"/>
    <lineage>
        <taxon>unclassified sequences</taxon>
        <taxon>metagenomes</taxon>
        <taxon>ecological metagenomes</taxon>
    </lineage>
</organism>
<dbReference type="CDD" id="cd01830">
    <property type="entry name" value="XynE_like"/>
    <property type="match status" value="1"/>
</dbReference>
<evidence type="ECO:0000259" key="1">
    <source>
        <dbReference type="Pfam" id="PF13472"/>
    </source>
</evidence>
<dbReference type="AlphaFoldDB" id="E6PS68"/>
<dbReference type="EMBL" id="CABM01000047">
    <property type="protein sequence ID" value="CBH97774.1"/>
    <property type="molecule type" value="Genomic_DNA"/>
</dbReference>
<dbReference type="InterPro" id="IPR053140">
    <property type="entry name" value="GDSL_Rv0518-like"/>
</dbReference>
<reference evidence="2" key="1">
    <citation type="submission" date="2009-10" db="EMBL/GenBank/DDBJ databases">
        <title>Diversity of trophic interactions inside an arsenic-rich microbial ecosystem.</title>
        <authorList>
            <person name="Bertin P.N."/>
            <person name="Heinrich-Salmeron A."/>
            <person name="Pelletier E."/>
            <person name="Goulhen-Chollet F."/>
            <person name="Arsene-Ploetze F."/>
            <person name="Gallien S."/>
            <person name="Calteau A."/>
            <person name="Vallenet D."/>
            <person name="Casiot C."/>
            <person name="Chane-Woon-Ming B."/>
            <person name="Giloteaux L."/>
            <person name="Barakat M."/>
            <person name="Bonnefoy V."/>
            <person name="Bruneel O."/>
            <person name="Chandler M."/>
            <person name="Cleiss J."/>
            <person name="Duran R."/>
            <person name="Elbaz-Poulichet F."/>
            <person name="Fonknechten N."/>
            <person name="Lauga B."/>
            <person name="Mornico D."/>
            <person name="Ortet P."/>
            <person name="Schaeffer C."/>
            <person name="Siguier P."/>
            <person name="Alexander Thil Smith A."/>
            <person name="Van Dorsselaer A."/>
            <person name="Weissenbach J."/>
            <person name="Medigue C."/>
            <person name="Le Paslier D."/>
        </authorList>
    </citation>
    <scope>NUCLEOTIDE SEQUENCE</scope>
</reference>
<dbReference type="SUPFAM" id="SSF52266">
    <property type="entry name" value="SGNH hydrolase"/>
    <property type="match status" value="1"/>
</dbReference>
<protein>
    <submittedName>
        <fullName evidence="2">Lipolytic enzyme, G-D-S-L</fullName>
    </submittedName>
</protein>
<dbReference type="InterPro" id="IPR013830">
    <property type="entry name" value="SGNH_hydro"/>
</dbReference>
<evidence type="ECO:0000313" key="2">
    <source>
        <dbReference type="EMBL" id="CBH97774.1"/>
    </source>
</evidence>
<name>E6PS68_9ZZZZ</name>
<gene>
    <name evidence="2" type="ORF">CARN2_3249</name>
</gene>
<comment type="caution">
    <text evidence="2">The sequence shown here is derived from an EMBL/GenBank/DDBJ whole genome shotgun (WGS) entry which is preliminary data.</text>
</comment>
<accession>E6PS68</accession>
<dbReference type="PANTHER" id="PTHR43784">
    <property type="entry name" value="GDSL-LIKE LIPASE/ACYLHYDROLASE, PUTATIVE (AFU_ORTHOLOGUE AFUA_2G00820)-RELATED"/>
    <property type="match status" value="1"/>
</dbReference>
<sequence>MSFPRLALGVLLACSIPLASGAEQLTAKSPDRWVGSWMVAPQAVSLNPAAPGFNRAPTLDGVTVRQIVLPTLSGKALRLRISNRFGTQALRIGGVTVAASAHGAAVRRDTLHEVTFDGGDALSIPAGQALLSDAVALPVVAGKAMTVSFWMPDRIAPTTWHKIASQVNFIAAHGNFSKDASGAAFQRRFTAYLWLDGMDVEVGPSEHSAALVTIGDSITDGMRSTLNANRRWPDNLARRLRAAGMHHLAVLNAGISGNRLLHDSPCYGPSLLQRFSRDALGQPGVRAVILLVGINDINFGFVPPHPGLDCDVPHVKVTAAELIAGYEDLIAQAHAKGVAIYGGTITPASLPASREAIRQAVNAWMHSSGAFDGVIDFDAALRDPAHPARLLPRFDSGDHVHPSDAGYAAMAAAVPIRFLRLAAPSAVGLAEQTR</sequence>
<dbReference type="PANTHER" id="PTHR43784:SF2">
    <property type="entry name" value="GDSL-LIKE LIPASE_ACYLHYDROLASE, PUTATIVE (AFU_ORTHOLOGUE AFUA_2G00820)-RELATED"/>
    <property type="match status" value="1"/>
</dbReference>